<name>A0A0W0VY26_9GAMM</name>
<dbReference type="InterPro" id="IPR042118">
    <property type="entry name" value="QueA_dom1"/>
</dbReference>
<evidence type="ECO:0000256" key="6">
    <source>
        <dbReference type="ARBA" id="ARBA00022691"/>
    </source>
</evidence>
<evidence type="ECO:0000256" key="1">
    <source>
        <dbReference type="ARBA" id="ARBA00004496"/>
    </source>
</evidence>
<protein>
    <recommendedName>
        <fullName evidence="11 13">S-adenosylmethionine:tRNA ribosyltransferase-isomerase</fullName>
        <ecNumber evidence="10 13">2.4.99.17</ecNumber>
    </recommendedName>
    <alternativeName>
        <fullName evidence="12 13">Queuosine biosynthesis protein QueA</fullName>
    </alternativeName>
</protein>
<dbReference type="GO" id="GO:0051075">
    <property type="term" value="F:S-adenosylmethionine:tRNA ribosyltransferase-isomerase activity"/>
    <property type="evidence" value="ECO:0007669"/>
    <property type="project" value="UniProtKB-EC"/>
</dbReference>
<evidence type="ECO:0000313" key="14">
    <source>
        <dbReference type="EMBL" id="KTD25045.1"/>
    </source>
</evidence>
<dbReference type="EMBL" id="LNYH01000063">
    <property type="protein sequence ID" value="KTD25045.1"/>
    <property type="molecule type" value="Genomic_DNA"/>
</dbReference>
<keyword evidence="5 13" id="KW-0808">Transferase</keyword>
<evidence type="ECO:0000256" key="13">
    <source>
        <dbReference type="HAMAP-Rule" id="MF_00113"/>
    </source>
</evidence>
<evidence type="ECO:0000256" key="5">
    <source>
        <dbReference type="ARBA" id="ARBA00022679"/>
    </source>
</evidence>
<comment type="catalytic activity">
    <reaction evidence="8 13">
        <text>7-aminomethyl-7-carbaguanosine(34) in tRNA + S-adenosyl-L-methionine = epoxyqueuosine(34) in tRNA + adenine + L-methionine + 2 H(+)</text>
        <dbReference type="Rhea" id="RHEA:32155"/>
        <dbReference type="Rhea" id="RHEA-COMP:10342"/>
        <dbReference type="Rhea" id="RHEA-COMP:18582"/>
        <dbReference type="ChEBI" id="CHEBI:15378"/>
        <dbReference type="ChEBI" id="CHEBI:16708"/>
        <dbReference type="ChEBI" id="CHEBI:57844"/>
        <dbReference type="ChEBI" id="CHEBI:59789"/>
        <dbReference type="ChEBI" id="CHEBI:82833"/>
        <dbReference type="ChEBI" id="CHEBI:194443"/>
        <dbReference type="EC" id="2.4.99.17"/>
    </reaction>
</comment>
<evidence type="ECO:0000313" key="15">
    <source>
        <dbReference type="Proteomes" id="UP000054761"/>
    </source>
</evidence>
<evidence type="ECO:0000256" key="4">
    <source>
        <dbReference type="ARBA" id="ARBA00022490"/>
    </source>
</evidence>
<evidence type="ECO:0000256" key="12">
    <source>
        <dbReference type="ARBA" id="ARBA00076160"/>
    </source>
</evidence>
<dbReference type="SUPFAM" id="SSF111337">
    <property type="entry name" value="QueA-like"/>
    <property type="match status" value="1"/>
</dbReference>
<dbReference type="NCBIfam" id="TIGR00113">
    <property type="entry name" value="queA"/>
    <property type="match status" value="1"/>
</dbReference>
<comment type="pathway">
    <text evidence="2 13">tRNA modification; tRNA-queuosine biosynthesis.</text>
</comment>
<dbReference type="UniPathway" id="UPA00392"/>
<dbReference type="InterPro" id="IPR042119">
    <property type="entry name" value="QueA_dom2"/>
</dbReference>
<keyword evidence="6 13" id="KW-0949">S-adenosyl-L-methionine</keyword>
<evidence type="ECO:0000256" key="3">
    <source>
        <dbReference type="ARBA" id="ARBA00011245"/>
    </source>
</evidence>
<sequence length="338" mass="38393">MKKQDFYFDLPPELIAQYPLSNRSDSRLLTYSRATGEYGHHIFKDLPDFLRTGDVLIMNDSKVIPARLYGHKTTGGKIELLVERIVDERTFLAHIKTSKAPKPGSQIRLDHDFIIEIAGRQDDLFVCVSEKEVFEVLYQVGHIPLPPYITRREELLDEQRYQTIYARKEGSVAAPTAGLHFDESIISRLIAKGIHIGYLTLHVGAGTFRPVRCENIKEHKMHSEHYSIDAELCSLVNQTRARGGRIIAVGTTAMRTLESAADDNGLLHPRYGETDIFIYPGYKFKICNGLITNFHLPESTLLMLVSAFIGHKTAMALYKEAIEKQYRFFSYGDTSLLL</sequence>
<dbReference type="Pfam" id="PF02547">
    <property type="entry name" value="Queuosine_synth"/>
    <property type="match status" value="1"/>
</dbReference>
<dbReference type="FunFam" id="3.40.1780.10:FF:000001">
    <property type="entry name" value="S-adenosylmethionine:tRNA ribosyltransferase-isomerase"/>
    <property type="match status" value="1"/>
</dbReference>
<dbReference type="AlphaFoldDB" id="A0A0W0VY26"/>
<dbReference type="GO" id="GO:0008616">
    <property type="term" value="P:tRNA queuosine(34) biosynthetic process"/>
    <property type="evidence" value="ECO:0007669"/>
    <property type="project" value="UniProtKB-UniRule"/>
</dbReference>
<dbReference type="STRING" id="454.Lisr_1270"/>
<comment type="caution">
    <text evidence="14">The sequence shown here is derived from an EMBL/GenBank/DDBJ whole genome shotgun (WGS) entry which is preliminary data.</text>
</comment>
<dbReference type="PATRIC" id="fig|454.4.peg.1375"/>
<keyword evidence="4 13" id="KW-0963">Cytoplasm</keyword>
<dbReference type="PANTHER" id="PTHR30307">
    <property type="entry name" value="S-ADENOSYLMETHIONINE:TRNA RIBOSYLTRANSFERASE-ISOMERASE"/>
    <property type="match status" value="1"/>
</dbReference>
<dbReference type="GO" id="GO:0005737">
    <property type="term" value="C:cytoplasm"/>
    <property type="evidence" value="ECO:0007669"/>
    <property type="project" value="UniProtKB-SubCell"/>
</dbReference>
<dbReference type="InterPro" id="IPR036100">
    <property type="entry name" value="QueA_sf"/>
</dbReference>
<dbReference type="Gene3D" id="3.40.1780.10">
    <property type="entry name" value="QueA-like"/>
    <property type="match status" value="1"/>
</dbReference>
<dbReference type="NCBIfam" id="NF001140">
    <property type="entry name" value="PRK00147.1"/>
    <property type="match status" value="1"/>
</dbReference>
<comment type="subcellular location">
    <subcellularLocation>
        <location evidence="1 13">Cytoplasm</location>
    </subcellularLocation>
</comment>
<keyword evidence="7 13" id="KW-0671">Queuosine biosynthesis</keyword>
<dbReference type="Gene3D" id="2.40.10.240">
    <property type="entry name" value="QueA-like"/>
    <property type="match status" value="1"/>
</dbReference>
<dbReference type="RefSeq" id="WP_058501622.1">
    <property type="nucleotide sequence ID" value="NZ_CAAAJA010000030.1"/>
</dbReference>
<keyword evidence="14" id="KW-0413">Isomerase</keyword>
<comment type="function">
    <text evidence="13">Transfers and isomerizes the ribose moiety from AdoMet to the 7-aminomethyl group of 7-deazaguanine (preQ1-tRNA) to give epoxyqueuosine (oQ-tRNA).</text>
</comment>
<gene>
    <name evidence="13 14" type="primary">queA</name>
    <name evidence="14" type="ORF">Lisr_1270</name>
</gene>
<comment type="similarity">
    <text evidence="9 13">Belongs to the QueA family.</text>
</comment>
<evidence type="ECO:0000256" key="9">
    <source>
        <dbReference type="ARBA" id="ARBA00061210"/>
    </source>
</evidence>
<dbReference type="InterPro" id="IPR003699">
    <property type="entry name" value="QueA"/>
</dbReference>
<dbReference type="HAMAP" id="MF_00113">
    <property type="entry name" value="QueA"/>
    <property type="match status" value="1"/>
</dbReference>
<organism evidence="14 15">
    <name type="scientific">Legionella israelensis</name>
    <dbReference type="NCBI Taxonomy" id="454"/>
    <lineage>
        <taxon>Bacteria</taxon>
        <taxon>Pseudomonadati</taxon>
        <taxon>Pseudomonadota</taxon>
        <taxon>Gammaproteobacteria</taxon>
        <taxon>Legionellales</taxon>
        <taxon>Legionellaceae</taxon>
        <taxon>Legionella</taxon>
    </lineage>
</organism>
<keyword evidence="15" id="KW-1185">Reference proteome</keyword>
<dbReference type="PANTHER" id="PTHR30307:SF0">
    <property type="entry name" value="S-ADENOSYLMETHIONINE:TRNA RIBOSYLTRANSFERASE-ISOMERASE"/>
    <property type="match status" value="1"/>
</dbReference>
<accession>A0A0W0VY26</accession>
<evidence type="ECO:0000256" key="2">
    <source>
        <dbReference type="ARBA" id="ARBA00004691"/>
    </source>
</evidence>
<evidence type="ECO:0000256" key="10">
    <source>
        <dbReference type="ARBA" id="ARBA00066503"/>
    </source>
</evidence>
<proteinExistence type="inferred from homology"/>
<dbReference type="Proteomes" id="UP000054761">
    <property type="component" value="Unassembled WGS sequence"/>
</dbReference>
<reference evidence="14 15" key="1">
    <citation type="submission" date="2015-11" db="EMBL/GenBank/DDBJ databases">
        <title>Genomic analysis of 38 Legionella species identifies large and diverse effector repertoires.</title>
        <authorList>
            <person name="Burstein D."/>
            <person name="Amaro F."/>
            <person name="Zusman T."/>
            <person name="Lifshitz Z."/>
            <person name="Cohen O."/>
            <person name="Gilbert J.A."/>
            <person name="Pupko T."/>
            <person name="Shuman H.A."/>
            <person name="Segal G."/>
        </authorList>
    </citation>
    <scope>NUCLEOTIDE SEQUENCE [LARGE SCALE GENOMIC DNA]</scope>
    <source>
        <strain evidence="14 15">Bercovier 4</strain>
    </source>
</reference>
<evidence type="ECO:0000256" key="8">
    <source>
        <dbReference type="ARBA" id="ARBA00052751"/>
    </source>
</evidence>
<dbReference type="EC" id="2.4.99.17" evidence="10 13"/>
<dbReference type="OrthoDB" id="9805933at2"/>
<evidence type="ECO:0000256" key="11">
    <source>
        <dbReference type="ARBA" id="ARBA00069325"/>
    </source>
</evidence>
<comment type="subunit">
    <text evidence="3 13">Monomer.</text>
</comment>
<evidence type="ECO:0000256" key="7">
    <source>
        <dbReference type="ARBA" id="ARBA00022785"/>
    </source>
</evidence>